<dbReference type="HOGENOM" id="CLU_022791_0_0_1"/>
<dbReference type="PANTHER" id="PTHR34479">
    <property type="entry name" value="COILED-COIL DOMAIN-CONTAINING PROTEIN 30"/>
    <property type="match status" value="1"/>
</dbReference>
<feature type="coiled-coil region" evidence="1">
    <location>
        <begin position="685"/>
        <end position="733"/>
    </location>
</feature>
<dbReference type="Bgee" id="ENSPANG00000003497">
    <property type="expression patterns" value="Expressed in ventromedial nucleus of hypothalamus and 60 other cell types or tissues"/>
</dbReference>
<feature type="region of interest" description="Disordered" evidence="2">
    <location>
        <begin position="363"/>
        <end position="388"/>
    </location>
</feature>
<dbReference type="PANTHER" id="PTHR34479:SF1">
    <property type="entry name" value="COILED-COIL DOMAIN-CONTAINING PROTEIN 30"/>
    <property type="match status" value="1"/>
</dbReference>
<dbReference type="Proteomes" id="UP000028761">
    <property type="component" value="Chromosome 1"/>
</dbReference>
<dbReference type="ExpressionAtlas" id="A0A096MUM2">
    <property type="expression patterns" value="baseline"/>
</dbReference>
<feature type="coiled-coil region" evidence="1">
    <location>
        <begin position="25"/>
        <end position="112"/>
    </location>
</feature>
<feature type="compositionally biased region" description="Basic and acidic residues" evidence="2">
    <location>
        <begin position="288"/>
        <end position="349"/>
    </location>
</feature>
<dbReference type="Ensembl" id="ENSPANT00000019010.3">
    <property type="protein sequence ID" value="ENSPANP00000003538.3"/>
    <property type="gene ID" value="ENSPANG00000003497.3"/>
</dbReference>
<dbReference type="RefSeq" id="XP_021795842.2">
    <property type="nucleotide sequence ID" value="XM_021940150.2"/>
</dbReference>
<feature type="region of interest" description="Disordered" evidence="2">
    <location>
        <begin position="890"/>
        <end position="910"/>
    </location>
</feature>
<dbReference type="Pfam" id="PF15742">
    <property type="entry name" value="DUF4686"/>
    <property type="match status" value="1"/>
</dbReference>
<reference evidence="3" key="2">
    <citation type="submission" date="2025-08" db="UniProtKB">
        <authorList>
            <consortium name="Ensembl"/>
        </authorList>
    </citation>
    <scope>IDENTIFICATION</scope>
</reference>
<sequence length="938" mass="109159">MLGLQSHNEDLEKDKTSQNYLGKGMEQVAKKLGVAHEEIQRLTDELQVKEKEQCKLDSALKKAQLEIDKLKENLVKQKENDAADLQKAKEHNQRLDEEILALRNRVRSLDSEKKVLGEMVERLKGEVCESQDNKQLEDHSPGKTVGGEQREQILKMSHEKNEMFESEWSKEREREKQLASGLDTAEKALKAESEELQKSKSELICLYNEVHNLPRASESRDHFLIACDLLRRENSELETKVLKLSQEFAQLNHFTLRGKTAPSNLITSENICKDPESNEPVLEIEIQSPKEEREELCPKLGERKQKEIPEESVKEGSFPREGQKEEGSQQNRDMKDEEKEQQLTMKPEEVVRLREELSRINQSLLQSQSSGDSSDDSGAQYPSSGDKLKYNQQGEVQQLHQNLHRLQILCNSAENELRYERGKNLDLKQHNSLLQEENIKIKIELKHAQQKLLESTKMCSSLTAECKQCQQKIKELELEVLKQTQSIKSQNNLQEKLAQEKSKVADAEEKILDLQRKLEHAHKVCLTDTCISEKQQLEEKIKVATENEAKVKQQYQEEQQKRKLLYQNIDELHRQVRTLQDKENLLEMTCSQQQSRIQQQEALLKQLQNEKRKYDEDVKSNQELSEKLSKLQQEKEALREEYLRLLKLLNVHVRNYNEKHQQHKIKLQKVKYRLTNEVELRDKRINEFEDEIGILQHKIEKEKAIQDQITAQNDTLLLEKRKLQEQVIEQEQLIHSNKWTISSIQSRVLYMDKENKQLQENSLRLTQQIGFLERIIRSIHIRRGENLKEFPVPKWWHRGKLASLPATKKRKEIYSTEVCTCNNAELQHEDESVPKATEKWKHSEQMETTISDILESEVVNEILPLSNSSFSGKGLVESFVSLQETDDIKSKEAMASSKSPEKSPENLVCSQNSEAGYINVTSLKETHGIQEQDQKSEL</sequence>
<dbReference type="GeneID" id="101018248"/>
<evidence type="ECO:0000313" key="4">
    <source>
        <dbReference type="Proteomes" id="UP000028761"/>
    </source>
</evidence>
<dbReference type="eggNOG" id="ENOG502SNA5">
    <property type="taxonomic scope" value="Eukaryota"/>
</dbReference>
<dbReference type="InterPro" id="IPR031476">
    <property type="entry name" value="DUF4686"/>
</dbReference>
<dbReference type="AlphaFoldDB" id="A0A096MUM2"/>
<dbReference type="OMA" id="ENYVDHI"/>
<reference evidence="3 4" key="1">
    <citation type="submission" date="2012-03" db="EMBL/GenBank/DDBJ databases">
        <title>Whole Genome Assembly of Papio anubis.</title>
        <authorList>
            <person name="Liu Y.L."/>
            <person name="Abraham K.A."/>
            <person name="Akbar H.A."/>
            <person name="Ali S.A."/>
            <person name="Anosike U.A."/>
            <person name="Aqrawi P.A."/>
            <person name="Arias F.A."/>
            <person name="Attaway T.A."/>
            <person name="Awwad R.A."/>
            <person name="Babu C.B."/>
            <person name="Bandaranaike D.B."/>
            <person name="Battles P.B."/>
            <person name="Bell A.B."/>
            <person name="Beltran B.B."/>
            <person name="Berhane-Mersha D.B."/>
            <person name="Bess C.B."/>
            <person name="Bickham C.B."/>
            <person name="Bolden T.B."/>
            <person name="Carter K.C."/>
            <person name="Chau D.C."/>
            <person name="Chavez A.C."/>
            <person name="Clerc-Blankenburg K.C."/>
            <person name="Coyle M.C."/>
            <person name="Dao M.D."/>
            <person name="Davila M.L.D."/>
            <person name="Davy-Carroll L.D."/>
            <person name="Denson S.D."/>
            <person name="Dinh H.D."/>
            <person name="Fernandez S.F."/>
            <person name="Fernando P.F."/>
            <person name="Forbes L.F."/>
            <person name="Francis C.F."/>
            <person name="Francisco L.F."/>
            <person name="Fu Q.F."/>
            <person name="Garcia-Iii R.G."/>
            <person name="Garrett T.G."/>
            <person name="Gross S.G."/>
            <person name="Gubbala S.G."/>
            <person name="Hirani K.H."/>
            <person name="Hogues M.H."/>
            <person name="Hollins B.H."/>
            <person name="Jackson L.J."/>
            <person name="Javaid M.J."/>
            <person name="Jhangiani S.J."/>
            <person name="Johnson A.J."/>
            <person name="Johnson B.J."/>
            <person name="Jones J.J."/>
            <person name="Joshi V.J."/>
            <person name="Kalu J.K."/>
            <person name="Khan N.K."/>
            <person name="Korchina V.K."/>
            <person name="Kovar C.K."/>
            <person name="Lago L.L."/>
            <person name="Lara F.L."/>
            <person name="Le T.-K.L."/>
            <person name="Lee S.L."/>
            <person name="Legall-Iii F.L."/>
            <person name="Lemon S.L."/>
            <person name="Liu J.L."/>
            <person name="Liu Y.-S.L."/>
            <person name="Liyanage D.L."/>
            <person name="Lopez J.L."/>
            <person name="Lorensuhewa L.L."/>
            <person name="Mata R.M."/>
            <person name="Mathew T.M."/>
            <person name="Mercado C.M."/>
            <person name="Mercado I.M."/>
            <person name="Morales K.M."/>
            <person name="Morgan M.M."/>
            <person name="Munidasa M.M."/>
            <person name="Ngo D.N."/>
            <person name="Nguyen L.N."/>
            <person name="Nguyen T.N."/>
            <person name="Nguyen N.N."/>
            <person name="Obregon M.O."/>
            <person name="Okwuonu G.O."/>
            <person name="Ongeri F.O."/>
            <person name="Onwere C.O."/>
            <person name="Osifeso I.O."/>
            <person name="Parra A.P."/>
            <person name="Patil S.P."/>
            <person name="Perez A.P."/>
            <person name="Perez Y.P."/>
            <person name="Pham C.P."/>
            <person name="Pu L.-L.P."/>
            <person name="Puazo M.P."/>
            <person name="Quiroz J.Q."/>
            <person name="Rouhana J.R."/>
            <person name="Ruiz M.R."/>
            <person name="Ruiz S.-J.R."/>
            <person name="Saada N.S."/>
            <person name="Santibanez J.S."/>
            <person name="Scheel M.S."/>
            <person name="Schneider B.S."/>
            <person name="Simmons D.S."/>
            <person name="Sisson I.S."/>
            <person name="Tang L.-Y.T."/>
            <person name="Thornton R.T."/>
            <person name="Tisius J.T."/>
            <person name="Toledanes G.T."/>
            <person name="Trejos Z.T."/>
            <person name="Usmani K.U."/>
            <person name="Varghese R.V."/>
            <person name="Vattathil S.V."/>
            <person name="Vee V.V."/>
            <person name="Walker D.W."/>
            <person name="Weissenberger G.W."/>
            <person name="White C.W."/>
            <person name="Williams A.W."/>
            <person name="Woodworth J.W."/>
            <person name="Wright R.W."/>
            <person name="Zhu Y.Z."/>
            <person name="Han Y.H."/>
            <person name="Newsham I.N."/>
            <person name="Nazareth L.N."/>
            <person name="Worley K.W."/>
            <person name="Muzny D.M."/>
            <person name="Rogers J.R."/>
            <person name="Gibbs R.G."/>
        </authorList>
    </citation>
    <scope>NUCLEOTIDE SEQUENCE [LARGE SCALE GENOMIC DNA]</scope>
</reference>
<feature type="region of interest" description="Disordered" evidence="2">
    <location>
        <begin position="130"/>
        <end position="149"/>
    </location>
</feature>
<feature type="region of interest" description="Disordered" evidence="2">
    <location>
        <begin position="1"/>
        <end position="22"/>
    </location>
</feature>
<gene>
    <name evidence="3" type="primary">CCDC30</name>
</gene>
<feature type="compositionally biased region" description="Basic and acidic residues" evidence="2">
    <location>
        <begin position="130"/>
        <end position="141"/>
    </location>
</feature>
<dbReference type="CTD" id="728621"/>
<feature type="coiled-coil region" evidence="1">
    <location>
        <begin position="396"/>
        <end position="648"/>
    </location>
</feature>
<keyword evidence="1" id="KW-0175">Coiled coil</keyword>
<dbReference type="InterPro" id="IPR052825">
    <property type="entry name" value="CCD-Prefoldin_beta-like"/>
</dbReference>
<feature type="coiled-coil region" evidence="1">
    <location>
        <begin position="182"/>
        <end position="247"/>
    </location>
</feature>
<evidence type="ECO:0000313" key="3">
    <source>
        <dbReference type="Ensembl" id="ENSPANP00000003538.3"/>
    </source>
</evidence>
<keyword evidence="4" id="KW-1185">Reference proteome</keyword>
<feature type="compositionally biased region" description="Low complexity" evidence="2">
    <location>
        <begin position="363"/>
        <end position="378"/>
    </location>
</feature>
<name>A0A096MUM2_PAPAN</name>
<evidence type="ECO:0000256" key="1">
    <source>
        <dbReference type="SAM" id="Coils"/>
    </source>
</evidence>
<dbReference type="GeneTree" id="ENSGT00390000007816"/>
<evidence type="ECO:0000256" key="2">
    <source>
        <dbReference type="SAM" id="MobiDB-lite"/>
    </source>
</evidence>
<proteinExistence type="predicted"/>
<feature type="compositionally biased region" description="Basic and acidic residues" evidence="2">
    <location>
        <begin position="7"/>
        <end position="16"/>
    </location>
</feature>
<accession>A0A096MUM2</accession>
<dbReference type="STRING" id="9555.ENSPANP00000003538"/>
<reference evidence="3" key="3">
    <citation type="submission" date="2025-09" db="UniProtKB">
        <authorList>
            <consortium name="Ensembl"/>
        </authorList>
    </citation>
    <scope>IDENTIFICATION</scope>
</reference>
<feature type="region of interest" description="Disordered" evidence="2">
    <location>
        <begin position="285"/>
        <end position="349"/>
    </location>
</feature>
<organism evidence="3 4">
    <name type="scientific">Papio anubis</name>
    <name type="common">Olive baboon</name>
    <dbReference type="NCBI Taxonomy" id="9555"/>
    <lineage>
        <taxon>Eukaryota</taxon>
        <taxon>Metazoa</taxon>
        <taxon>Chordata</taxon>
        <taxon>Craniata</taxon>
        <taxon>Vertebrata</taxon>
        <taxon>Euteleostomi</taxon>
        <taxon>Mammalia</taxon>
        <taxon>Eutheria</taxon>
        <taxon>Euarchontoglires</taxon>
        <taxon>Primates</taxon>
        <taxon>Haplorrhini</taxon>
        <taxon>Catarrhini</taxon>
        <taxon>Cercopithecidae</taxon>
        <taxon>Cercopithecinae</taxon>
        <taxon>Papio</taxon>
    </lineage>
</organism>
<protein>
    <submittedName>
        <fullName evidence="3">Coiled-coil domain containing 30</fullName>
    </submittedName>
</protein>